<dbReference type="PANTHER" id="PTHR46929">
    <property type="entry name" value="EXPRESSED PROTEIN"/>
    <property type="match status" value="1"/>
</dbReference>
<reference evidence="3" key="2">
    <citation type="submission" date="2021-01" db="UniProtKB">
        <authorList>
            <consortium name="EnsemblPlants"/>
        </authorList>
    </citation>
    <scope>IDENTIFICATION</scope>
</reference>
<name>A0A7N2KMJ7_QUELO</name>
<protein>
    <recommendedName>
        <fullName evidence="2">Myb/SANT-like domain-containing protein</fullName>
    </recommendedName>
</protein>
<evidence type="ECO:0000256" key="1">
    <source>
        <dbReference type="SAM" id="MobiDB-lite"/>
    </source>
</evidence>
<dbReference type="InterPro" id="IPR024752">
    <property type="entry name" value="Myb/SANT-like_dom"/>
</dbReference>
<feature type="region of interest" description="Disordered" evidence="1">
    <location>
        <begin position="217"/>
        <end position="242"/>
    </location>
</feature>
<organism evidence="3 4">
    <name type="scientific">Quercus lobata</name>
    <name type="common">Valley oak</name>
    <dbReference type="NCBI Taxonomy" id="97700"/>
    <lineage>
        <taxon>Eukaryota</taxon>
        <taxon>Viridiplantae</taxon>
        <taxon>Streptophyta</taxon>
        <taxon>Embryophyta</taxon>
        <taxon>Tracheophyta</taxon>
        <taxon>Spermatophyta</taxon>
        <taxon>Magnoliopsida</taxon>
        <taxon>eudicotyledons</taxon>
        <taxon>Gunneridae</taxon>
        <taxon>Pentapetalae</taxon>
        <taxon>rosids</taxon>
        <taxon>fabids</taxon>
        <taxon>Fagales</taxon>
        <taxon>Fagaceae</taxon>
        <taxon>Quercus</taxon>
    </lineage>
</organism>
<dbReference type="PANTHER" id="PTHR46929:SF29">
    <property type="entry name" value="MYB_SANT-LIKE DOMAIN-CONTAINING PROTEIN"/>
    <property type="match status" value="1"/>
</dbReference>
<accession>A0A7N2KMJ7</accession>
<evidence type="ECO:0000259" key="2">
    <source>
        <dbReference type="Pfam" id="PF12776"/>
    </source>
</evidence>
<dbReference type="EnsemblPlants" id="QL01p016350:mrna">
    <property type="protein sequence ID" value="QL01p016350:mrna"/>
    <property type="gene ID" value="QL01p016350"/>
</dbReference>
<dbReference type="EMBL" id="LRBV02000001">
    <property type="status" value="NOT_ANNOTATED_CDS"/>
    <property type="molecule type" value="Genomic_DNA"/>
</dbReference>
<sequence length="242" mass="27805">MLSNFTISLTDLKAILCSVNIAENNLDLIAENEAVVAEETYYNEVDNAKDKGKYISWTDEMDRCLAQLLVQQVMLGNKLDKNFKPVAYMAALTVLNEKFGLDLTKENIRNRLKTWKKQNGLVKELHSHGGFEWDERYKIVVATDSDWNEYIKRYPNARQLRARSIENYDDLRIIVGNEAPDGHWFEAGATLRLEGNSTFNDKEHVETPVQMFANEEMSHEDTSDGMQVSSQQTRAVEEEAFK</sequence>
<feature type="domain" description="Myb/SANT-like" evidence="2">
    <location>
        <begin position="56"/>
        <end position="150"/>
    </location>
</feature>
<dbReference type="OMA" id="TDAILCM"/>
<dbReference type="InParanoid" id="A0A7N2KMJ7"/>
<evidence type="ECO:0000313" key="3">
    <source>
        <dbReference type="EnsemblPlants" id="QL01p016350:mrna"/>
    </source>
</evidence>
<dbReference type="AlphaFoldDB" id="A0A7N2KMJ7"/>
<proteinExistence type="predicted"/>
<evidence type="ECO:0000313" key="4">
    <source>
        <dbReference type="Proteomes" id="UP000594261"/>
    </source>
</evidence>
<keyword evidence="4" id="KW-1185">Reference proteome</keyword>
<feature type="compositionally biased region" description="Polar residues" evidence="1">
    <location>
        <begin position="224"/>
        <end position="234"/>
    </location>
</feature>
<dbReference type="Proteomes" id="UP000594261">
    <property type="component" value="Chromosome 1"/>
</dbReference>
<dbReference type="Pfam" id="PF12776">
    <property type="entry name" value="Myb_DNA-bind_3"/>
    <property type="match status" value="1"/>
</dbReference>
<reference evidence="3 4" key="1">
    <citation type="journal article" date="2016" name="G3 (Bethesda)">
        <title>First Draft Assembly and Annotation of the Genome of a California Endemic Oak Quercus lobata Nee (Fagaceae).</title>
        <authorList>
            <person name="Sork V.L."/>
            <person name="Fitz-Gibbon S.T."/>
            <person name="Puiu D."/>
            <person name="Crepeau M."/>
            <person name="Gugger P.F."/>
            <person name="Sherman R."/>
            <person name="Stevens K."/>
            <person name="Langley C.H."/>
            <person name="Pellegrini M."/>
            <person name="Salzberg S.L."/>
        </authorList>
    </citation>
    <scope>NUCLEOTIDE SEQUENCE [LARGE SCALE GENOMIC DNA]</scope>
    <source>
        <strain evidence="3 4">cv. SW786</strain>
    </source>
</reference>
<dbReference type="Gramene" id="QL01p016350:mrna">
    <property type="protein sequence ID" value="QL01p016350:mrna"/>
    <property type="gene ID" value="QL01p016350"/>
</dbReference>